<feature type="chain" id="PRO_5043900448" evidence="1">
    <location>
        <begin position="20"/>
        <end position="335"/>
    </location>
</feature>
<organism evidence="2 3">
    <name type="scientific">Orbilia ellipsospora</name>
    <dbReference type="NCBI Taxonomy" id="2528407"/>
    <lineage>
        <taxon>Eukaryota</taxon>
        <taxon>Fungi</taxon>
        <taxon>Dikarya</taxon>
        <taxon>Ascomycota</taxon>
        <taxon>Pezizomycotina</taxon>
        <taxon>Orbiliomycetes</taxon>
        <taxon>Orbiliales</taxon>
        <taxon>Orbiliaceae</taxon>
        <taxon>Orbilia</taxon>
    </lineage>
</organism>
<keyword evidence="1" id="KW-0732">Signal</keyword>
<evidence type="ECO:0000256" key="1">
    <source>
        <dbReference type="SAM" id="SignalP"/>
    </source>
</evidence>
<dbReference type="Proteomes" id="UP001365542">
    <property type="component" value="Unassembled WGS sequence"/>
</dbReference>
<reference evidence="2 3" key="1">
    <citation type="submission" date="2019-10" db="EMBL/GenBank/DDBJ databases">
        <authorList>
            <person name="Palmer J.M."/>
        </authorList>
    </citation>
    <scope>NUCLEOTIDE SEQUENCE [LARGE SCALE GENOMIC DNA]</scope>
    <source>
        <strain evidence="2 3">TWF694</strain>
    </source>
</reference>
<protein>
    <submittedName>
        <fullName evidence="2">Uncharacterized protein</fullName>
    </submittedName>
</protein>
<feature type="signal peptide" evidence="1">
    <location>
        <begin position="1"/>
        <end position="19"/>
    </location>
</feature>
<evidence type="ECO:0000313" key="2">
    <source>
        <dbReference type="EMBL" id="KAK6528849.1"/>
    </source>
</evidence>
<dbReference type="EMBL" id="JAVHJO010000014">
    <property type="protein sequence ID" value="KAK6528849.1"/>
    <property type="molecule type" value="Genomic_DNA"/>
</dbReference>
<dbReference type="AlphaFoldDB" id="A0AAV9WWU7"/>
<proteinExistence type="predicted"/>
<comment type="caution">
    <text evidence="2">The sequence shown here is derived from an EMBL/GenBank/DDBJ whole genome shotgun (WGS) entry which is preliminary data.</text>
</comment>
<keyword evidence="3" id="KW-1185">Reference proteome</keyword>
<evidence type="ECO:0000313" key="3">
    <source>
        <dbReference type="Proteomes" id="UP001365542"/>
    </source>
</evidence>
<gene>
    <name evidence="2" type="ORF">TWF694_004083</name>
</gene>
<name>A0AAV9WWU7_9PEZI</name>
<sequence length="335" mass="36242">MHHTSLFPFLSLLAAPVLGSTTYGCWSEQSNKFHVDCMVAASAVVMRQTGNDDQAWIPPSALSYSWGACTANIYGKDNGYAVPALNLIASFEQLGSRCQNGFFYYDSGYIDAELQGRAGWWRRKTRRSNKPKIAGSHDAATTWNTTEEIPHYISPKPDKFPFNVKPVKNGEGQEDKGKNSRLAKRQNGVFVQQVSNGFTTWSIYRGAQVVAGRHPSAYNLVGEGLNALSALIDGAIGNNGNELLTQGVDTTSGSTVNVLAFAVQLGGKYSSWQNLFNSFGDGRTLPRTLLSAALNDWDAAGFTGGIYHVYDSNLDVVFSILINGVVGSVDGFPSS</sequence>
<accession>A0AAV9WWU7</accession>